<dbReference type="Pfam" id="PF13669">
    <property type="entry name" value="Glyoxalase_4"/>
    <property type="match status" value="1"/>
</dbReference>
<dbReference type="AlphaFoldDB" id="A0A3M2M1R6"/>
<comment type="similarity">
    <text evidence="1">Belongs to the 4HPPD family.</text>
</comment>
<dbReference type="Proteomes" id="UP000278673">
    <property type="component" value="Unassembled WGS sequence"/>
</dbReference>
<dbReference type="GO" id="GO:0006572">
    <property type="term" value="P:L-tyrosine catabolic process"/>
    <property type="evidence" value="ECO:0007669"/>
    <property type="project" value="TreeGrafter"/>
</dbReference>
<evidence type="ECO:0000256" key="5">
    <source>
        <dbReference type="PIRSR" id="PIRSR009283-1"/>
    </source>
</evidence>
<dbReference type="InterPro" id="IPR004360">
    <property type="entry name" value="Glyas_Fos-R_dOase_dom"/>
</dbReference>
<dbReference type="InterPro" id="IPR005956">
    <property type="entry name" value="4OHPhenylPyrv_dOase"/>
</dbReference>
<evidence type="ECO:0000256" key="1">
    <source>
        <dbReference type="ARBA" id="ARBA00005877"/>
    </source>
</evidence>
<dbReference type="CDD" id="cd07250">
    <property type="entry name" value="HPPD_C_like"/>
    <property type="match status" value="1"/>
</dbReference>
<evidence type="ECO:0000256" key="4">
    <source>
        <dbReference type="ARBA" id="ARBA00023004"/>
    </source>
</evidence>
<evidence type="ECO:0000259" key="7">
    <source>
        <dbReference type="PROSITE" id="PS51819"/>
    </source>
</evidence>
<feature type="domain" description="VOC" evidence="7">
    <location>
        <begin position="5"/>
        <end position="145"/>
    </location>
</feature>
<dbReference type="InterPro" id="IPR037523">
    <property type="entry name" value="VOC_core"/>
</dbReference>
<keyword evidence="8" id="KW-0223">Dioxygenase</keyword>
<comment type="caution">
    <text evidence="8">The sequence shown here is derived from an EMBL/GenBank/DDBJ whole genome shotgun (WGS) entry which is preliminary data.</text>
</comment>
<proteinExistence type="inferred from homology"/>
<dbReference type="EC" id="1.13.11.27" evidence="8"/>
<gene>
    <name evidence="8" type="primary">hppD</name>
    <name evidence="8" type="ORF">EBN88_07525</name>
</gene>
<protein>
    <submittedName>
        <fullName evidence="8">4-hydroxyphenylpyruvate dioxygenase</fullName>
        <ecNumber evidence="8">1.13.11.27</ecNumber>
    </submittedName>
</protein>
<dbReference type="SUPFAM" id="SSF54593">
    <property type="entry name" value="Glyoxalase/Bleomycin resistance protein/Dihydroxybiphenyl dioxygenase"/>
    <property type="match status" value="1"/>
</dbReference>
<keyword evidence="8" id="KW-0560">Oxidoreductase</keyword>
<keyword evidence="9" id="KW-1185">Reference proteome</keyword>
<reference evidence="8 9" key="1">
    <citation type="submission" date="2018-10" db="EMBL/GenBank/DDBJ databases">
        <title>Isolation, diversity and antifungal activity of actinobacteria from wheat.</title>
        <authorList>
            <person name="Han C."/>
        </authorList>
    </citation>
    <scope>NUCLEOTIDE SEQUENCE [LARGE SCALE GENOMIC DNA]</scope>
    <source>
        <strain evidence="8 9">NEAU-YY642</strain>
    </source>
</reference>
<evidence type="ECO:0000256" key="6">
    <source>
        <dbReference type="SAM" id="MobiDB-lite"/>
    </source>
</evidence>
<comment type="cofactor">
    <cofactor evidence="5">
        <name>Fe cation</name>
        <dbReference type="ChEBI" id="CHEBI:24875"/>
    </cofactor>
    <text evidence="5">Binds 1 Fe cation per subunit.</text>
</comment>
<keyword evidence="3" id="KW-0677">Repeat</keyword>
<dbReference type="Pfam" id="PF00903">
    <property type="entry name" value="Glyoxalase"/>
    <property type="match status" value="1"/>
</dbReference>
<accession>A0A3M2M1R6</accession>
<feature type="binding site" evidence="5">
    <location>
        <position position="154"/>
    </location>
    <ligand>
        <name>Fe cation</name>
        <dbReference type="ChEBI" id="CHEBI:24875"/>
    </ligand>
</feature>
<evidence type="ECO:0000256" key="3">
    <source>
        <dbReference type="ARBA" id="ARBA00022737"/>
    </source>
</evidence>
<dbReference type="InterPro" id="IPR041736">
    <property type="entry name" value="4OHPhenylPyrv_dOase_N"/>
</dbReference>
<dbReference type="NCBIfam" id="TIGR01263">
    <property type="entry name" value="4HPPD"/>
    <property type="match status" value="1"/>
</dbReference>
<feature type="domain" description="VOC" evidence="7">
    <location>
        <begin position="151"/>
        <end position="302"/>
    </location>
</feature>
<dbReference type="InterPro" id="IPR029068">
    <property type="entry name" value="Glyas_Bleomycin-R_OHBP_Dase"/>
</dbReference>
<dbReference type="GO" id="GO:0003868">
    <property type="term" value="F:4-hydroxyphenylpyruvate dioxygenase activity"/>
    <property type="evidence" value="ECO:0007669"/>
    <property type="project" value="UniProtKB-EC"/>
</dbReference>
<dbReference type="RefSeq" id="WP_122183035.1">
    <property type="nucleotide sequence ID" value="NZ_RFFJ01000025.1"/>
</dbReference>
<dbReference type="EMBL" id="RFFJ01000025">
    <property type="protein sequence ID" value="RMI43392.1"/>
    <property type="molecule type" value="Genomic_DNA"/>
</dbReference>
<organism evidence="8 9">
    <name type="scientific">Streptomyces triticirhizae</name>
    <dbReference type="NCBI Taxonomy" id="2483353"/>
    <lineage>
        <taxon>Bacteria</taxon>
        <taxon>Bacillati</taxon>
        <taxon>Actinomycetota</taxon>
        <taxon>Actinomycetes</taxon>
        <taxon>Kitasatosporales</taxon>
        <taxon>Streptomycetaceae</taxon>
        <taxon>Streptomyces</taxon>
    </lineage>
</organism>
<dbReference type="CDD" id="cd08342">
    <property type="entry name" value="HPPD_N_like"/>
    <property type="match status" value="1"/>
</dbReference>
<dbReference type="PANTHER" id="PTHR11959:SF1">
    <property type="entry name" value="4-HYDROXYPHENYLPYRUVATE DIOXYGENASE"/>
    <property type="match status" value="1"/>
</dbReference>
<dbReference type="PANTHER" id="PTHR11959">
    <property type="entry name" value="4-HYDROXYPHENYLPYRUVATE DIOXYGENASE"/>
    <property type="match status" value="1"/>
</dbReference>
<evidence type="ECO:0000256" key="2">
    <source>
        <dbReference type="ARBA" id="ARBA00022723"/>
    </source>
</evidence>
<feature type="binding site" evidence="5">
    <location>
        <position position="313"/>
    </location>
    <ligand>
        <name>Fe cation</name>
        <dbReference type="ChEBI" id="CHEBI:24875"/>
    </ligand>
</feature>
<keyword evidence="8" id="KW-0670">Pyruvate</keyword>
<dbReference type="PIRSF" id="PIRSF009283">
    <property type="entry name" value="HPP_dOase"/>
    <property type="match status" value="1"/>
</dbReference>
<sequence length="346" mass="36263">MTADSLAHVELYVHDDAEALAHFTSALDFTPTAVSHRGPGGKARRSTLLTGGSVRLVVTAPTGPADEVAAHLARHGEGVVDIAFGCRDVPAAYGRAVAAGAAPLRPPTGDQPTARVGGFGSVSHTLVPPTAPLPPGDWRTTGAARPATARQLDHVAVCLTAGTLQSTATHYGCAFGLNRFSSEYTEVGDQAMESLVVRDPAGSVTFTMIQPDATRAPGQIDAFLAANGGPGVQHLAFLVDDVVDAVRRLGPRGVDFLSTPDAYYDRLVETGAAPAGRLAAIRSAGVLLDQDEWGHLLQIFTRSPHRDGGLFYELIQRERARGFGSANIRALYEAVRRTEAAGASSR</sequence>
<feature type="region of interest" description="Disordered" evidence="6">
    <location>
        <begin position="101"/>
        <end position="145"/>
    </location>
</feature>
<keyword evidence="4 5" id="KW-0408">Iron</keyword>
<dbReference type="PROSITE" id="PS51819">
    <property type="entry name" value="VOC"/>
    <property type="match status" value="2"/>
</dbReference>
<evidence type="ECO:0000313" key="9">
    <source>
        <dbReference type="Proteomes" id="UP000278673"/>
    </source>
</evidence>
<keyword evidence="2 5" id="KW-0479">Metal-binding</keyword>
<evidence type="ECO:0000313" key="8">
    <source>
        <dbReference type="EMBL" id="RMI43392.1"/>
    </source>
</evidence>
<dbReference type="Gene3D" id="3.10.180.10">
    <property type="entry name" value="2,3-Dihydroxybiphenyl 1,2-Dioxygenase, domain 1"/>
    <property type="match status" value="2"/>
</dbReference>
<dbReference type="GO" id="GO:0046872">
    <property type="term" value="F:metal ion binding"/>
    <property type="evidence" value="ECO:0007669"/>
    <property type="project" value="UniProtKB-KW"/>
</dbReference>
<dbReference type="InterPro" id="IPR041735">
    <property type="entry name" value="4OHPhenylPyrv_dOase_C"/>
</dbReference>
<name>A0A3M2M1R6_9ACTN</name>
<feature type="binding site" evidence="5">
    <location>
        <position position="234"/>
    </location>
    <ligand>
        <name>Fe cation</name>
        <dbReference type="ChEBI" id="CHEBI:24875"/>
    </ligand>
</feature>